<evidence type="ECO:0000259" key="4">
    <source>
        <dbReference type="PROSITE" id="PS50043"/>
    </source>
</evidence>
<dbReference type="SUPFAM" id="SSF46894">
    <property type="entry name" value="C-terminal effector domain of the bipartite response regulators"/>
    <property type="match status" value="1"/>
</dbReference>
<dbReference type="Proteomes" id="UP001576784">
    <property type="component" value="Unassembled WGS sequence"/>
</dbReference>
<dbReference type="InterPro" id="IPR000792">
    <property type="entry name" value="Tscrpt_reg_LuxR_C"/>
</dbReference>
<dbReference type="EMBL" id="JBHFNR010000277">
    <property type="protein sequence ID" value="MFB2898059.1"/>
    <property type="molecule type" value="Genomic_DNA"/>
</dbReference>
<comment type="caution">
    <text evidence="5">The sequence shown here is derived from an EMBL/GenBank/DDBJ whole genome shotgun (WGS) entry which is preliminary data.</text>
</comment>
<dbReference type="CDD" id="cd06170">
    <property type="entry name" value="LuxR_C_like"/>
    <property type="match status" value="1"/>
</dbReference>
<dbReference type="SUPFAM" id="SSF55781">
    <property type="entry name" value="GAF domain-like"/>
    <property type="match status" value="1"/>
</dbReference>
<keyword evidence="1" id="KW-0805">Transcription regulation</keyword>
<dbReference type="Gene3D" id="1.10.10.10">
    <property type="entry name" value="Winged helix-like DNA-binding domain superfamily/Winged helix DNA-binding domain"/>
    <property type="match status" value="1"/>
</dbReference>
<feature type="domain" description="HTH luxR-type" evidence="4">
    <location>
        <begin position="169"/>
        <end position="234"/>
    </location>
</feature>
<dbReference type="SMART" id="SM00421">
    <property type="entry name" value="HTH_LUXR"/>
    <property type="match status" value="1"/>
</dbReference>
<keyword evidence="2" id="KW-0238">DNA-binding</keyword>
<keyword evidence="6" id="KW-1185">Reference proteome</keyword>
<dbReference type="PROSITE" id="PS00622">
    <property type="entry name" value="HTH_LUXR_1"/>
    <property type="match status" value="1"/>
</dbReference>
<organism evidence="5 6">
    <name type="scientific">Floridaenema flaviceps BLCC-F50</name>
    <dbReference type="NCBI Taxonomy" id="3153642"/>
    <lineage>
        <taxon>Bacteria</taxon>
        <taxon>Bacillati</taxon>
        <taxon>Cyanobacteriota</taxon>
        <taxon>Cyanophyceae</taxon>
        <taxon>Oscillatoriophycideae</taxon>
        <taxon>Aerosakkonematales</taxon>
        <taxon>Aerosakkonemataceae</taxon>
        <taxon>Floridanema</taxon>
        <taxon>Floridanema flaviceps</taxon>
    </lineage>
</organism>
<accession>A0ABV4Y235</accession>
<evidence type="ECO:0000256" key="2">
    <source>
        <dbReference type="ARBA" id="ARBA00023125"/>
    </source>
</evidence>
<protein>
    <submittedName>
        <fullName evidence="5">LuxR C-terminal-related transcriptional regulator</fullName>
    </submittedName>
</protein>
<gene>
    <name evidence="5" type="ORF">ACE1CI_34520</name>
</gene>
<dbReference type="PRINTS" id="PR00038">
    <property type="entry name" value="HTHLUXR"/>
</dbReference>
<evidence type="ECO:0000256" key="1">
    <source>
        <dbReference type="ARBA" id="ARBA00023015"/>
    </source>
</evidence>
<dbReference type="PANTHER" id="PTHR44688:SF16">
    <property type="entry name" value="DNA-BINDING TRANSCRIPTIONAL ACTIVATOR DEVR_DOSR"/>
    <property type="match status" value="1"/>
</dbReference>
<dbReference type="InterPro" id="IPR036388">
    <property type="entry name" value="WH-like_DNA-bd_sf"/>
</dbReference>
<dbReference type="PROSITE" id="PS50043">
    <property type="entry name" value="HTH_LUXR_2"/>
    <property type="match status" value="1"/>
</dbReference>
<name>A0ABV4Y235_9CYAN</name>
<evidence type="ECO:0000313" key="5">
    <source>
        <dbReference type="EMBL" id="MFB2898059.1"/>
    </source>
</evidence>
<keyword evidence="3" id="KW-0804">Transcription</keyword>
<dbReference type="PANTHER" id="PTHR44688">
    <property type="entry name" value="DNA-BINDING TRANSCRIPTIONAL ACTIVATOR DEVR_DOSR"/>
    <property type="match status" value="1"/>
</dbReference>
<reference evidence="5 6" key="1">
    <citation type="submission" date="2024-09" db="EMBL/GenBank/DDBJ databases">
        <title>Floridaenema gen nov. (Aerosakkonemataceae, Aerosakkonematales ord. nov., Cyanobacteria) from benthic tropical and subtropical fresh waters, with the description of four new species.</title>
        <authorList>
            <person name="Moretto J.A."/>
            <person name="Berthold D.E."/>
            <person name="Lefler F.W."/>
            <person name="Huang I.-S."/>
            <person name="Laughinghouse H. IV."/>
        </authorList>
    </citation>
    <scope>NUCLEOTIDE SEQUENCE [LARGE SCALE GENOMIC DNA]</scope>
    <source>
        <strain evidence="5 6">BLCC-F50</strain>
    </source>
</reference>
<proteinExistence type="predicted"/>
<sequence length="239" mass="26668">METIMESHLQPLFGAIAQAQDETEIKVSIMAALGEYFEANRWKLSFLDQLPTVNENTPRMLKLALSLDYNPVLRYLVQRHAAVHEGIILPNGVWQTICPRADHGHVMVGPVVTHGQLVGGIAFTRHRDESAFNGDNLADLSALCLHLSTRIAQLRSKPVTFEHNAVSVDSQRKNPLTPREMQIAELVAQGLTNAQIGTKLWITEHSVKQALKRMFRKLGVVSRAQLVARIAELDIAVMR</sequence>
<dbReference type="Pfam" id="PF00196">
    <property type="entry name" value="GerE"/>
    <property type="match status" value="1"/>
</dbReference>
<dbReference type="InterPro" id="IPR016032">
    <property type="entry name" value="Sig_transdc_resp-reg_C-effctor"/>
</dbReference>
<evidence type="ECO:0000256" key="3">
    <source>
        <dbReference type="ARBA" id="ARBA00023163"/>
    </source>
</evidence>
<evidence type="ECO:0000313" key="6">
    <source>
        <dbReference type="Proteomes" id="UP001576784"/>
    </source>
</evidence>